<name>A0A1G2FQP5_9BACT</name>
<dbReference type="EMBL" id="MHNF01000044">
    <property type="protein sequence ID" value="OGZ39950.1"/>
    <property type="molecule type" value="Genomic_DNA"/>
</dbReference>
<accession>A0A1G2FQP5</accession>
<organism evidence="1 2">
    <name type="scientific">Candidatus Portnoybacteria bacterium RIFCSPLOWO2_02_FULL_39_11</name>
    <dbReference type="NCBI Taxonomy" id="1802001"/>
    <lineage>
        <taxon>Bacteria</taxon>
        <taxon>Candidatus Portnoyibacteriota</taxon>
    </lineage>
</organism>
<protein>
    <submittedName>
        <fullName evidence="1">Uncharacterized protein</fullName>
    </submittedName>
</protein>
<reference evidence="1 2" key="1">
    <citation type="journal article" date="2016" name="Nat. Commun.">
        <title>Thousands of microbial genomes shed light on interconnected biogeochemical processes in an aquifer system.</title>
        <authorList>
            <person name="Anantharaman K."/>
            <person name="Brown C.T."/>
            <person name="Hug L.A."/>
            <person name="Sharon I."/>
            <person name="Castelle C.J."/>
            <person name="Probst A.J."/>
            <person name="Thomas B.C."/>
            <person name="Singh A."/>
            <person name="Wilkins M.J."/>
            <person name="Karaoz U."/>
            <person name="Brodie E.L."/>
            <person name="Williams K.H."/>
            <person name="Hubbard S.S."/>
            <person name="Banfield J.F."/>
        </authorList>
    </citation>
    <scope>NUCLEOTIDE SEQUENCE [LARGE SCALE GENOMIC DNA]</scope>
</reference>
<sequence>MAEEQWKKIPGEGFELELELDYQFWRAWPSVEILKNRLPLSWEAAANKYKDFETENRWEKAEEWEMSQKGQFEHLLDGIKDDFKQRLEGEL</sequence>
<dbReference type="Proteomes" id="UP000177126">
    <property type="component" value="Unassembled WGS sequence"/>
</dbReference>
<evidence type="ECO:0000313" key="1">
    <source>
        <dbReference type="EMBL" id="OGZ39950.1"/>
    </source>
</evidence>
<dbReference type="AlphaFoldDB" id="A0A1G2FQP5"/>
<evidence type="ECO:0000313" key="2">
    <source>
        <dbReference type="Proteomes" id="UP000177126"/>
    </source>
</evidence>
<comment type="caution">
    <text evidence="1">The sequence shown here is derived from an EMBL/GenBank/DDBJ whole genome shotgun (WGS) entry which is preliminary data.</text>
</comment>
<gene>
    <name evidence="1" type="ORF">A3B04_02025</name>
</gene>
<proteinExistence type="predicted"/>